<evidence type="ECO:0000259" key="4">
    <source>
        <dbReference type="PROSITE" id="PS51997"/>
    </source>
</evidence>
<dbReference type="Pfam" id="PF09416">
    <property type="entry name" value="UPF1_Zn_bind"/>
    <property type="match status" value="1"/>
</dbReference>
<evidence type="ECO:0000256" key="1">
    <source>
        <dbReference type="PROSITE-ProRule" id="PRU01341"/>
    </source>
</evidence>
<dbReference type="STRING" id="691883.A0A058Z254"/>
<dbReference type="PROSITE" id="PS51997">
    <property type="entry name" value="UPF1_CH_RICH"/>
    <property type="match status" value="1"/>
</dbReference>
<evidence type="ECO:0000256" key="2">
    <source>
        <dbReference type="SAM" id="MobiDB-lite"/>
    </source>
</evidence>
<keyword evidence="3" id="KW-0732">Signal</keyword>
<dbReference type="eggNOG" id="KOG1802">
    <property type="taxonomic scope" value="Eukaryota"/>
</dbReference>
<feature type="region of interest" description="Disordered" evidence="2">
    <location>
        <begin position="232"/>
        <end position="251"/>
    </location>
</feature>
<proteinExistence type="predicted"/>
<dbReference type="GO" id="GO:0005524">
    <property type="term" value="F:ATP binding"/>
    <property type="evidence" value="ECO:0007669"/>
    <property type="project" value="InterPro"/>
</dbReference>
<dbReference type="GO" id="GO:0000184">
    <property type="term" value="P:nuclear-transcribed mRNA catabolic process, nonsense-mediated decay"/>
    <property type="evidence" value="ECO:0007669"/>
    <property type="project" value="InterPro"/>
</dbReference>
<reference evidence="5" key="1">
    <citation type="submission" date="2013-04" db="EMBL/GenBank/DDBJ databases">
        <title>The Genome Sequence of Fonticula alba ATCC 38817.</title>
        <authorList>
            <consortium name="The Broad Institute Genomics Platform"/>
            <person name="Russ C."/>
            <person name="Cuomo C."/>
            <person name="Burger G."/>
            <person name="Gray M.W."/>
            <person name="Holland P.W.H."/>
            <person name="King N."/>
            <person name="Lang F.B.F."/>
            <person name="Roger A.J."/>
            <person name="Ruiz-Trillo I."/>
            <person name="Brown M."/>
            <person name="Walker B."/>
            <person name="Young S."/>
            <person name="Zeng Q."/>
            <person name="Gargeya S."/>
            <person name="Fitzgerald M."/>
            <person name="Haas B."/>
            <person name="Abouelleil A."/>
            <person name="Allen A.W."/>
            <person name="Alvarado L."/>
            <person name="Arachchi H.M."/>
            <person name="Berlin A.M."/>
            <person name="Chapman S.B."/>
            <person name="Gainer-Dewar J."/>
            <person name="Goldberg J."/>
            <person name="Griggs A."/>
            <person name="Gujja S."/>
            <person name="Hansen M."/>
            <person name="Howarth C."/>
            <person name="Imamovic A."/>
            <person name="Ireland A."/>
            <person name="Larimer J."/>
            <person name="McCowan C."/>
            <person name="Murphy C."/>
            <person name="Pearson M."/>
            <person name="Poon T.W."/>
            <person name="Priest M."/>
            <person name="Roberts A."/>
            <person name="Saif S."/>
            <person name="Shea T."/>
            <person name="Sisk P."/>
            <person name="Sykes S."/>
            <person name="Wortman J."/>
            <person name="Nusbaum C."/>
            <person name="Birren B."/>
        </authorList>
    </citation>
    <scope>NUCLEOTIDE SEQUENCE [LARGE SCALE GENOMIC DNA]</scope>
    <source>
        <strain evidence="5">ATCC 38817</strain>
    </source>
</reference>
<evidence type="ECO:0000256" key="3">
    <source>
        <dbReference type="SAM" id="SignalP"/>
    </source>
</evidence>
<accession>A0A058Z254</accession>
<comment type="caution">
    <text evidence="1">Lacks conserved residue(s) required for the propagation of feature annotation.</text>
</comment>
<name>A0A058Z254_FONAL</name>
<keyword evidence="6" id="KW-1185">Reference proteome</keyword>
<dbReference type="Proteomes" id="UP000030693">
    <property type="component" value="Unassembled WGS sequence"/>
</dbReference>
<dbReference type="CDD" id="cd21400">
    <property type="entry name" value="ZBD_UPF1-like"/>
    <property type="match status" value="1"/>
</dbReference>
<feature type="domain" description="Upf1" evidence="4">
    <location>
        <begin position="85"/>
        <end position="240"/>
    </location>
</feature>
<dbReference type="AlphaFoldDB" id="A0A058Z254"/>
<gene>
    <name evidence="5" type="ORF">H696_05436</name>
</gene>
<protein>
    <recommendedName>
        <fullName evidence="4">Upf1 domain-containing protein</fullName>
    </recommendedName>
</protein>
<dbReference type="InterPro" id="IPR018999">
    <property type="entry name" value="UPF1_CH/ZBD"/>
</dbReference>
<evidence type="ECO:0000313" key="5">
    <source>
        <dbReference type="EMBL" id="KCV67978.1"/>
    </source>
</evidence>
<sequence>MLFILLIMLEWYGPLAEALDALFTTLGVPPVGQAGARAELIPAAGPVTRAAPRASPMAAEGVRHMACCPQWKAGADVPASQAGAEDMGAAAACGMCQSTDPECLGQCGDCRRWFCNGTWNPAQPSHLVWHLAQKKHRSLRLHRGHPLGRQPIECTVCQAPDIWRLSVSTSLGRGPVVCCEPCIGEYQAADWPMSWSAVVGPRAIAGELLPSREAKVWPRCCMRAARRAALAEAGARAPEPGPATEDRPSHPQVPDVFLSAKHYHRVFLPLVKLELENASKETSSSLDQGVVAKLDRHQDSYVFLEAGSSLRVKVGCFLTIGHPACGDVGLFVKVLGVSGDAPKRVRVLLRHVLPEHEPLLARAMGFTVKAVENPLPYLRVLEALERFAQGDGLDPALTGHVLGRLLPSAHGR</sequence>
<dbReference type="EMBL" id="KB932211">
    <property type="protein sequence ID" value="KCV67978.1"/>
    <property type="molecule type" value="Genomic_DNA"/>
</dbReference>
<dbReference type="RefSeq" id="XP_009497545.1">
    <property type="nucleotide sequence ID" value="XM_009499270.1"/>
</dbReference>
<evidence type="ECO:0000313" key="6">
    <source>
        <dbReference type="Proteomes" id="UP000030693"/>
    </source>
</evidence>
<organism evidence="5">
    <name type="scientific">Fonticula alba</name>
    <name type="common">Slime mold</name>
    <dbReference type="NCBI Taxonomy" id="691883"/>
    <lineage>
        <taxon>Eukaryota</taxon>
        <taxon>Rotosphaerida</taxon>
        <taxon>Fonticulaceae</taxon>
        <taxon>Fonticula</taxon>
    </lineage>
</organism>
<dbReference type="GeneID" id="20530161"/>
<dbReference type="GO" id="GO:0003723">
    <property type="term" value="F:RNA binding"/>
    <property type="evidence" value="ECO:0007669"/>
    <property type="project" value="InterPro"/>
</dbReference>
<dbReference type="GO" id="GO:0008270">
    <property type="term" value="F:zinc ion binding"/>
    <property type="evidence" value="ECO:0007669"/>
    <property type="project" value="InterPro"/>
</dbReference>
<feature type="chain" id="PRO_5001566575" description="Upf1 domain-containing protein" evidence="3">
    <location>
        <begin position="19"/>
        <end position="412"/>
    </location>
</feature>
<feature type="signal peptide" evidence="3">
    <location>
        <begin position="1"/>
        <end position="18"/>
    </location>
</feature>
<dbReference type="GO" id="GO:0005737">
    <property type="term" value="C:cytoplasm"/>
    <property type="evidence" value="ECO:0007669"/>
    <property type="project" value="InterPro"/>
</dbReference>
<dbReference type="GO" id="GO:0003724">
    <property type="term" value="F:RNA helicase activity"/>
    <property type="evidence" value="ECO:0007669"/>
    <property type="project" value="InterPro"/>
</dbReference>